<accession>A0A3B0SKW9</accession>
<sequence length="493" mass="53389">MSGLADIKDVIRGALASFFGFGGRLFARVIFILLAARIYGVEALGILGQIAAISEIAVAIGVLGLKRSLLDMLSEKVENGENVETRVVEALLFSLGFGLLISGFLLLLWPLILPDDPQIWALLFFAVPASIVAEVALTAIKFKRIVRWDVWARSIGEPWGILALAAVFIIFEQLDSGLLIAYAGSLYVVAAISSVGLLHAYGVASLANARPSLATLIRIPMQSAPVGITDIGVMALRRIDLIIMSIFVGPSGTGLYYMVQQLATIQQRLGSLFEPMLSPVIARLHNQMAAARIRAFLVGICRWIFIIQLAIVVPLLVFGDTVLAVFNPAFSGGLLVLSIVLLAELIDGSFISVETPLVFATPKIPPLLLLLTLLIEVFAIAVLSKFWGVQGAAIGFFIAVAFLNLGRLFSLSKYLNIRVVNASYLLPLVLAILMLVALYALRSFMPPEQGVFVGIGILFSLIIFGFLIKTFALTKADKILLRVLKRKKQKSRS</sequence>
<evidence type="ECO:0000256" key="6">
    <source>
        <dbReference type="SAM" id="Phobius"/>
    </source>
</evidence>
<dbReference type="InterPro" id="IPR002797">
    <property type="entry name" value="Polysacc_synth"/>
</dbReference>
<feature type="transmembrane region" description="Helical" evidence="6">
    <location>
        <begin position="295"/>
        <end position="318"/>
    </location>
</feature>
<dbReference type="PANTHER" id="PTHR30250">
    <property type="entry name" value="PST FAMILY PREDICTED COLANIC ACID TRANSPORTER"/>
    <property type="match status" value="1"/>
</dbReference>
<evidence type="ECO:0000256" key="3">
    <source>
        <dbReference type="ARBA" id="ARBA00022692"/>
    </source>
</evidence>
<comment type="subcellular location">
    <subcellularLocation>
        <location evidence="1">Cell membrane</location>
        <topology evidence="1">Multi-pass membrane protein</topology>
    </subcellularLocation>
</comment>
<dbReference type="Pfam" id="PF01943">
    <property type="entry name" value="Polysacc_synt"/>
    <property type="match status" value="1"/>
</dbReference>
<feature type="transmembrane region" description="Helical" evidence="6">
    <location>
        <begin position="21"/>
        <end position="40"/>
    </location>
</feature>
<keyword evidence="3 6" id="KW-0812">Transmembrane</keyword>
<feature type="transmembrane region" description="Helical" evidence="6">
    <location>
        <begin position="87"/>
        <end position="112"/>
    </location>
</feature>
<dbReference type="InterPro" id="IPR050833">
    <property type="entry name" value="Poly_Biosynth_Transport"/>
</dbReference>
<feature type="transmembrane region" description="Helical" evidence="6">
    <location>
        <begin position="324"/>
        <end position="346"/>
    </location>
</feature>
<proteinExistence type="predicted"/>
<feature type="transmembrane region" description="Helical" evidence="6">
    <location>
        <begin position="424"/>
        <end position="445"/>
    </location>
</feature>
<feature type="transmembrane region" description="Helical" evidence="6">
    <location>
        <begin position="177"/>
        <end position="201"/>
    </location>
</feature>
<evidence type="ECO:0000256" key="4">
    <source>
        <dbReference type="ARBA" id="ARBA00022989"/>
    </source>
</evidence>
<feature type="transmembrane region" description="Helical" evidence="6">
    <location>
        <begin position="451"/>
        <end position="472"/>
    </location>
</feature>
<feature type="transmembrane region" description="Helical" evidence="6">
    <location>
        <begin position="367"/>
        <end position="387"/>
    </location>
</feature>
<dbReference type="PANTHER" id="PTHR30250:SF26">
    <property type="entry name" value="PSMA PROTEIN"/>
    <property type="match status" value="1"/>
</dbReference>
<name>A0A3B0SKW9_9ZZZZ</name>
<keyword evidence="2" id="KW-1003">Cell membrane</keyword>
<dbReference type="AlphaFoldDB" id="A0A3B0SKW9"/>
<dbReference type="EMBL" id="UOEE01000238">
    <property type="protein sequence ID" value="VAV97023.1"/>
    <property type="molecule type" value="Genomic_DNA"/>
</dbReference>
<dbReference type="GO" id="GO:0005886">
    <property type="term" value="C:plasma membrane"/>
    <property type="evidence" value="ECO:0007669"/>
    <property type="project" value="UniProtKB-SubCell"/>
</dbReference>
<feature type="transmembrane region" description="Helical" evidence="6">
    <location>
        <begin position="393"/>
        <end position="412"/>
    </location>
</feature>
<feature type="transmembrane region" description="Helical" evidence="6">
    <location>
        <begin position="46"/>
        <end position="66"/>
    </location>
</feature>
<evidence type="ECO:0000256" key="1">
    <source>
        <dbReference type="ARBA" id="ARBA00004651"/>
    </source>
</evidence>
<gene>
    <name evidence="7" type="ORF">MNBD_ALPHA06-1711</name>
</gene>
<protein>
    <submittedName>
        <fullName evidence="7">Uncharacterized protein</fullName>
    </submittedName>
</protein>
<evidence type="ECO:0000313" key="7">
    <source>
        <dbReference type="EMBL" id="VAV97023.1"/>
    </source>
</evidence>
<keyword evidence="5 6" id="KW-0472">Membrane</keyword>
<feature type="transmembrane region" description="Helical" evidence="6">
    <location>
        <begin position="150"/>
        <end position="171"/>
    </location>
</feature>
<evidence type="ECO:0000256" key="5">
    <source>
        <dbReference type="ARBA" id="ARBA00023136"/>
    </source>
</evidence>
<feature type="transmembrane region" description="Helical" evidence="6">
    <location>
        <begin position="118"/>
        <end position="138"/>
    </location>
</feature>
<reference evidence="7" key="1">
    <citation type="submission" date="2018-06" db="EMBL/GenBank/DDBJ databases">
        <authorList>
            <person name="Zhirakovskaya E."/>
        </authorList>
    </citation>
    <scope>NUCLEOTIDE SEQUENCE</scope>
</reference>
<evidence type="ECO:0000256" key="2">
    <source>
        <dbReference type="ARBA" id="ARBA00022475"/>
    </source>
</evidence>
<keyword evidence="4 6" id="KW-1133">Transmembrane helix</keyword>
<organism evidence="7">
    <name type="scientific">hydrothermal vent metagenome</name>
    <dbReference type="NCBI Taxonomy" id="652676"/>
    <lineage>
        <taxon>unclassified sequences</taxon>
        <taxon>metagenomes</taxon>
        <taxon>ecological metagenomes</taxon>
    </lineage>
</organism>